<dbReference type="AlphaFoldDB" id="A0A9Q3EWV6"/>
<dbReference type="OrthoDB" id="2507659at2759"/>
<gene>
    <name evidence="2" type="ORF">O181_068434</name>
</gene>
<proteinExistence type="predicted"/>
<evidence type="ECO:0000313" key="2">
    <source>
        <dbReference type="EMBL" id="MBW0528719.1"/>
    </source>
</evidence>
<name>A0A9Q3EWV6_9BASI</name>
<protein>
    <submittedName>
        <fullName evidence="2">Uncharacterized protein</fullName>
    </submittedName>
</protein>
<reference evidence="2" key="1">
    <citation type="submission" date="2021-03" db="EMBL/GenBank/DDBJ databases">
        <title>Draft genome sequence of rust myrtle Austropuccinia psidii MF-1, a brazilian biotype.</title>
        <authorList>
            <person name="Quecine M.C."/>
            <person name="Pachon D.M.R."/>
            <person name="Bonatelli M.L."/>
            <person name="Correr F.H."/>
            <person name="Franceschini L.M."/>
            <person name="Leite T.F."/>
            <person name="Margarido G.R.A."/>
            <person name="Almeida C.A."/>
            <person name="Ferrarezi J.A."/>
            <person name="Labate C.A."/>
        </authorList>
    </citation>
    <scope>NUCLEOTIDE SEQUENCE</scope>
    <source>
        <strain evidence="2">MF-1</strain>
    </source>
</reference>
<comment type="caution">
    <text evidence="2">The sequence shown here is derived from an EMBL/GenBank/DDBJ whole genome shotgun (WGS) entry which is preliminary data.</text>
</comment>
<keyword evidence="3" id="KW-1185">Reference proteome</keyword>
<feature type="region of interest" description="Disordered" evidence="1">
    <location>
        <begin position="36"/>
        <end position="79"/>
    </location>
</feature>
<accession>A0A9Q3EWV6</accession>
<organism evidence="2 3">
    <name type="scientific">Austropuccinia psidii MF-1</name>
    <dbReference type="NCBI Taxonomy" id="1389203"/>
    <lineage>
        <taxon>Eukaryota</taxon>
        <taxon>Fungi</taxon>
        <taxon>Dikarya</taxon>
        <taxon>Basidiomycota</taxon>
        <taxon>Pucciniomycotina</taxon>
        <taxon>Pucciniomycetes</taxon>
        <taxon>Pucciniales</taxon>
        <taxon>Sphaerophragmiaceae</taxon>
        <taxon>Austropuccinia</taxon>
    </lineage>
</organism>
<evidence type="ECO:0000256" key="1">
    <source>
        <dbReference type="SAM" id="MobiDB-lite"/>
    </source>
</evidence>
<feature type="compositionally biased region" description="Polar residues" evidence="1">
    <location>
        <begin position="58"/>
        <end position="79"/>
    </location>
</feature>
<dbReference type="Proteomes" id="UP000765509">
    <property type="component" value="Unassembled WGS sequence"/>
</dbReference>
<sequence length="149" mass="16374">MLNPDIMQRLIQGELKDNSAYKTCIPGSSIQKITIKIESPDSDSDTSSASNPEISEGEVQSLQGVLQQEGPNVFPSSSKLPCGSPIHQCQLQQTSEDPLVTLSSFDPDYVPTSDFPSEFDVNTLCKHQIRGENFEFLQKIIPNTMIPTS</sequence>
<evidence type="ECO:0000313" key="3">
    <source>
        <dbReference type="Proteomes" id="UP000765509"/>
    </source>
</evidence>
<dbReference type="EMBL" id="AVOT02034581">
    <property type="protein sequence ID" value="MBW0528719.1"/>
    <property type="molecule type" value="Genomic_DNA"/>
</dbReference>